<gene>
    <name evidence="12" type="ORF">DI598_13100</name>
</gene>
<dbReference type="PANTHER" id="PTHR32552:SF68">
    <property type="entry name" value="FERRICHROME OUTER MEMBRANE TRANSPORTER_PHAGE RECEPTOR"/>
    <property type="match status" value="1"/>
</dbReference>
<feature type="non-terminal residue" evidence="12">
    <location>
        <position position="1"/>
    </location>
</feature>
<protein>
    <submittedName>
        <fullName evidence="12">TonB-dependent siderophore receptor</fullName>
    </submittedName>
</protein>
<evidence type="ECO:0000313" key="13">
    <source>
        <dbReference type="Proteomes" id="UP000249645"/>
    </source>
</evidence>
<keyword evidence="6" id="KW-0732">Signal</keyword>
<evidence type="ECO:0000256" key="11">
    <source>
        <dbReference type="PROSITE-ProRule" id="PRU01360"/>
    </source>
</evidence>
<sequence>LQDELGFWDNALRLTLAGRYTTDKEVSYGTPTSGNRFTPRIGLSASLDKWTSVYALFDQTYVPQSGMRRDGKSVKPMTGNNLEFGVKKEWANGKWGSNLSIYRILKNNQTSSDPANAPNEVYVVQFGQTKTQGIEFDIHGEVLPGLNLMANYAYTDSKISKADSSSASQLTIGNKVPGYAKHVINAWGSYTFREGVLNGFGINLGYNFQGDRTTWSWAGASGDLALPDYIKFDGGLFWTNNKLRITATMMNITNRYLYSGASYGTYYYYQAEAGRNFRLSLDVNF</sequence>
<keyword evidence="7" id="KW-0408">Iron</keyword>
<dbReference type="EMBL" id="QFOI01000257">
    <property type="protein sequence ID" value="PZP45578.1"/>
    <property type="molecule type" value="Genomic_DNA"/>
</dbReference>
<keyword evidence="10 11" id="KW-0998">Cell outer membrane</keyword>
<evidence type="ECO:0000256" key="3">
    <source>
        <dbReference type="ARBA" id="ARBA00022452"/>
    </source>
</evidence>
<keyword evidence="2 11" id="KW-0813">Transport</keyword>
<comment type="caution">
    <text evidence="12">The sequence shown here is derived from an EMBL/GenBank/DDBJ whole genome shotgun (WGS) entry which is preliminary data.</text>
</comment>
<evidence type="ECO:0000256" key="9">
    <source>
        <dbReference type="ARBA" id="ARBA00023136"/>
    </source>
</evidence>
<evidence type="ECO:0000256" key="10">
    <source>
        <dbReference type="ARBA" id="ARBA00023237"/>
    </source>
</evidence>
<dbReference type="SUPFAM" id="SSF56935">
    <property type="entry name" value="Porins"/>
    <property type="match status" value="1"/>
</dbReference>
<keyword evidence="8" id="KW-0406">Ion transport</keyword>
<dbReference type="Gene3D" id="2.40.170.20">
    <property type="entry name" value="TonB-dependent receptor, beta-barrel domain"/>
    <property type="match status" value="1"/>
</dbReference>
<dbReference type="InterPro" id="IPR036942">
    <property type="entry name" value="Beta-barrel_TonB_sf"/>
</dbReference>
<evidence type="ECO:0000313" key="12">
    <source>
        <dbReference type="EMBL" id="PZP45578.1"/>
    </source>
</evidence>
<comment type="similarity">
    <text evidence="11">Belongs to the TonB-dependent receptor family.</text>
</comment>
<comment type="subcellular location">
    <subcellularLocation>
        <location evidence="1 11">Cell outer membrane</location>
        <topology evidence="1 11">Multi-pass membrane protein</topology>
    </subcellularLocation>
</comment>
<evidence type="ECO:0000256" key="7">
    <source>
        <dbReference type="ARBA" id="ARBA00023004"/>
    </source>
</evidence>
<keyword evidence="12" id="KW-0675">Receptor</keyword>
<dbReference type="PROSITE" id="PS01156">
    <property type="entry name" value="TONB_DEPENDENT_REC_2"/>
    <property type="match status" value="1"/>
</dbReference>
<keyword evidence="9 11" id="KW-0472">Membrane</keyword>
<name>A0A2W5EQL7_9SPHI</name>
<organism evidence="12 13">
    <name type="scientific">Pseudopedobacter saltans</name>
    <dbReference type="NCBI Taxonomy" id="151895"/>
    <lineage>
        <taxon>Bacteria</taxon>
        <taxon>Pseudomonadati</taxon>
        <taxon>Bacteroidota</taxon>
        <taxon>Sphingobacteriia</taxon>
        <taxon>Sphingobacteriales</taxon>
        <taxon>Sphingobacteriaceae</taxon>
        <taxon>Pseudopedobacter</taxon>
    </lineage>
</organism>
<evidence type="ECO:0000256" key="1">
    <source>
        <dbReference type="ARBA" id="ARBA00004571"/>
    </source>
</evidence>
<dbReference type="AlphaFoldDB" id="A0A2W5EQL7"/>
<accession>A0A2W5EQL7</accession>
<keyword evidence="4" id="KW-0410">Iron transport</keyword>
<dbReference type="PROSITE" id="PS52016">
    <property type="entry name" value="TONB_DEPENDENT_REC_3"/>
    <property type="match status" value="1"/>
</dbReference>
<proteinExistence type="inferred from homology"/>
<reference evidence="12 13" key="1">
    <citation type="submission" date="2017-11" db="EMBL/GenBank/DDBJ databases">
        <title>Infants hospitalized years apart are colonized by the same room-sourced microbial strains.</title>
        <authorList>
            <person name="Brooks B."/>
            <person name="Olm M.R."/>
            <person name="Firek B.A."/>
            <person name="Baker R."/>
            <person name="Thomas B.C."/>
            <person name="Morowitz M.J."/>
            <person name="Banfield J.F."/>
        </authorList>
    </citation>
    <scope>NUCLEOTIDE SEQUENCE [LARGE SCALE GENOMIC DNA]</scope>
    <source>
        <strain evidence="12">S2_009_000_R2_76</strain>
    </source>
</reference>
<dbReference type="Proteomes" id="UP000249645">
    <property type="component" value="Unassembled WGS sequence"/>
</dbReference>
<dbReference type="GO" id="GO:0009279">
    <property type="term" value="C:cell outer membrane"/>
    <property type="evidence" value="ECO:0007669"/>
    <property type="project" value="UniProtKB-SubCell"/>
</dbReference>
<evidence type="ECO:0000256" key="2">
    <source>
        <dbReference type="ARBA" id="ARBA00022448"/>
    </source>
</evidence>
<keyword evidence="3 11" id="KW-1134">Transmembrane beta strand</keyword>
<dbReference type="InterPro" id="IPR010917">
    <property type="entry name" value="TonB_rcpt_CS"/>
</dbReference>
<evidence type="ECO:0000256" key="6">
    <source>
        <dbReference type="ARBA" id="ARBA00022729"/>
    </source>
</evidence>
<evidence type="ECO:0000256" key="8">
    <source>
        <dbReference type="ARBA" id="ARBA00023065"/>
    </source>
</evidence>
<dbReference type="InterPro" id="IPR039426">
    <property type="entry name" value="TonB-dep_rcpt-like"/>
</dbReference>
<dbReference type="PANTHER" id="PTHR32552">
    <property type="entry name" value="FERRICHROME IRON RECEPTOR-RELATED"/>
    <property type="match status" value="1"/>
</dbReference>
<keyword evidence="5 11" id="KW-0812">Transmembrane</keyword>
<dbReference type="GO" id="GO:0015344">
    <property type="term" value="F:siderophore uptake transmembrane transporter activity"/>
    <property type="evidence" value="ECO:0007669"/>
    <property type="project" value="TreeGrafter"/>
</dbReference>
<evidence type="ECO:0000256" key="4">
    <source>
        <dbReference type="ARBA" id="ARBA00022496"/>
    </source>
</evidence>
<evidence type="ECO:0000256" key="5">
    <source>
        <dbReference type="ARBA" id="ARBA00022692"/>
    </source>
</evidence>